<dbReference type="SMART" id="SM00280">
    <property type="entry name" value="KAZAL"/>
    <property type="match status" value="1"/>
</dbReference>
<dbReference type="Gene3D" id="2.60.120.200">
    <property type="match status" value="1"/>
</dbReference>
<accession>A0A1F5NA86</accession>
<evidence type="ECO:0000256" key="4">
    <source>
        <dbReference type="SAM" id="SignalP"/>
    </source>
</evidence>
<dbReference type="SMART" id="SM00560">
    <property type="entry name" value="LamGL"/>
    <property type="match status" value="1"/>
</dbReference>
<dbReference type="AlphaFoldDB" id="A0A1F5NA86"/>
<protein>
    <recommendedName>
        <fullName evidence="5">Kazal-like domain-containing protein</fullName>
    </recommendedName>
</protein>
<dbReference type="InterPro" id="IPR013320">
    <property type="entry name" value="ConA-like_dom_sf"/>
</dbReference>
<dbReference type="InterPro" id="IPR006558">
    <property type="entry name" value="LamG-like"/>
</dbReference>
<sequence>MKNQKLLAASILAVSFLLSLSIIQVQAADNDSSITLKKDRSTDLFVLTIRDPDGIQEFSLSPAGKSPYGGGLSGCKKSFSNNTAVFDEFSDFTPVMPAYVIDCNNNKTELEIPPPVDGITKGIAVRKEEPPPPAPPPKAEKKEGPLSAEDIQYPVPGLGSCQNETECRSYCDNANRAKECFAFAKKYNLISEEKAKEAADKFLNVKNGPGGCNSGASCEDYCSNVDRLDECIAFAEESGYYSPEQLAEAKKFQELVKSGAQFPGNCTDRNSCEIYCNEAGHMEECLDFAEKSGFMPQAEIDDARKFMALMQKGESPGGCISKEQCENYCALEGNIEECIAFAEKAGVMTAEEAEMARKVGGKGPGGCRSKEQCETYCEANSEECFNFAKEKGLISEADLAKMSERMARFRDELDKMPPEAVECMKDAAGEENFNKMLAGEPVFDRSLEEKMKSCFSQVTAQFSQQFDNLPPEAAECIKDAIGEDELQKLQRGEAGEDLDFGSLENCFRDLKQSLGGGSPGGGEGHDGFTECGITTGAVAEYVCGINGKGAPPGKEITYFNRCHAEQQGVEVLHEGVCKGQEPICSDIADPVCGNDNNSWTNACHAEEIGGGVKHKGVCTREDFGGQSGGGGGGVTPPPTQSCAPLPSGLVSWLDDDNTLSDAGGGVTLAPGKIGNALKFDASGGYVKDENSEKLNFGTGPFSLETWFNWDGGGSSKGNIIRKANYPVSGDGAGYWLAIGKDNSTLEFFAGETVGNPGKPRGSVSSPISPGVWYHAAATRDGNGIMKLYVNGELKGTAEAANANTTSPAPFTLGAWDDRFGITELFSGLIDEASVYNKALSASEVQAIFNAGGNGKCTGSSESQSQQQYQQPPQSQPPTNYSGPGGCKTSEECTAYCTTNYQDPACRQ</sequence>
<feature type="region of interest" description="Disordered" evidence="3">
    <location>
        <begin position="125"/>
        <end position="146"/>
    </location>
</feature>
<dbReference type="CDD" id="cd00104">
    <property type="entry name" value="KAZAL_FS"/>
    <property type="match status" value="1"/>
</dbReference>
<dbReference type="SUPFAM" id="SSF100895">
    <property type="entry name" value="Kazal-type serine protease inhibitors"/>
    <property type="match status" value="1"/>
</dbReference>
<proteinExistence type="predicted"/>
<gene>
    <name evidence="6" type="ORF">A3K06_02410</name>
</gene>
<evidence type="ECO:0000256" key="3">
    <source>
        <dbReference type="SAM" id="MobiDB-lite"/>
    </source>
</evidence>
<evidence type="ECO:0000256" key="1">
    <source>
        <dbReference type="ARBA" id="ARBA00022729"/>
    </source>
</evidence>
<evidence type="ECO:0000313" key="7">
    <source>
        <dbReference type="Proteomes" id="UP000176547"/>
    </source>
</evidence>
<feature type="signal peptide" evidence="4">
    <location>
        <begin position="1"/>
        <end position="27"/>
    </location>
</feature>
<dbReference type="Pfam" id="PF13385">
    <property type="entry name" value="Laminin_G_3"/>
    <property type="match status" value="1"/>
</dbReference>
<name>A0A1F5NA86_9BACT</name>
<comment type="caution">
    <text evidence="6">The sequence shown here is derived from an EMBL/GenBank/DDBJ whole genome shotgun (WGS) entry which is preliminary data.</text>
</comment>
<dbReference type="PROSITE" id="PS51465">
    <property type="entry name" value="KAZAL_2"/>
    <property type="match status" value="1"/>
</dbReference>
<keyword evidence="1 4" id="KW-0732">Signal</keyword>
<dbReference type="Gene3D" id="3.30.60.30">
    <property type="match status" value="2"/>
</dbReference>
<organism evidence="6 7">
    <name type="scientific">Candidatus Doudnabacteria bacterium RIFCSPHIGHO2_01_52_17</name>
    <dbReference type="NCBI Taxonomy" id="1817820"/>
    <lineage>
        <taxon>Bacteria</taxon>
        <taxon>Candidatus Doudnaibacteriota</taxon>
    </lineage>
</organism>
<feature type="domain" description="Kazal-like" evidence="5">
    <location>
        <begin position="571"/>
        <end position="620"/>
    </location>
</feature>
<dbReference type="InterPro" id="IPR036058">
    <property type="entry name" value="Kazal_dom_sf"/>
</dbReference>
<feature type="chain" id="PRO_5009520120" description="Kazal-like domain-containing protein" evidence="4">
    <location>
        <begin position="28"/>
        <end position="907"/>
    </location>
</feature>
<dbReference type="EMBL" id="MFEG01000052">
    <property type="protein sequence ID" value="OGE74601.1"/>
    <property type="molecule type" value="Genomic_DNA"/>
</dbReference>
<dbReference type="Proteomes" id="UP000176547">
    <property type="component" value="Unassembled WGS sequence"/>
</dbReference>
<evidence type="ECO:0000313" key="6">
    <source>
        <dbReference type="EMBL" id="OGE74601.1"/>
    </source>
</evidence>
<dbReference type="InterPro" id="IPR002350">
    <property type="entry name" value="Kazal_dom"/>
</dbReference>
<feature type="region of interest" description="Disordered" evidence="3">
    <location>
        <begin position="855"/>
        <end position="886"/>
    </location>
</feature>
<evidence type="ECO:0000259" key="5">
    <source>
        <dbReference type="PROSITE" id="PS51465"/>
    </source>
</evidence>
<keyword evidence="2" id="KW-1015">Disulfide bond</keyword>
<evidence type="ECO:0000256" key="2">
    <source>
        <dbReference type="ARBA" id="ARBA00023157"/>
    </source>
</evidence>
<feature type="compositionally biased region" description="Low complexity" evidence="3">
    <location>
        <begin position="859"/>
        <end position="872"/>
    </location>
</feature>
<dbReference type="SUPFAM" id="SSF49899">
    <property type="entry name" value="Concanavalin A-like lectins/glucanases"/>
    <property type="match status" value="1"/>
</dbReference>
<reference evidence="6 7" key="1">
    <citation type="journal article" date="2016" name="Nat. Commun.">
        <title>Thousands of microbial genomes shed light on interconnected biogeochemical processes in an aquifer system.</title>
        <authorList>
            <person name="Anantharaman K."/>
            <person name="Brown C.T."/>
            <person name="Hug L.A."/>
            <person name="Sharon I."/>
            <person name="Castelle C.J."/>
            <person name="Probst A.J."/>
            <person name="Thomas B.C."/>
            <person name="Singh A."/>
            <person name="Wilkins M.J."/>
            <person name="Karaoz U."/>
            <person name="Brodie E.L."/>
            <person name="Williams K.H."/>
            <person name="Hubbard S.S."/>
            <person name="Banfield J.F."/>
        </authorList>
    </citation>
    <scope>NUCLEOTIDE SEQUENCE [LARGE SCALE GENOMIC DNA]</scope>
</reference>